<dbReference type="Pfam" id="PF23377">
    <property type="entry name" value="Beta-prop_IFT122_2nd"/>
    <property type="match status" value="1"/>
</dbReference>
<dbReference type="PROSITE" id="PS50082">
    <property type="entry name" value="WD_REPEATS_2"/>
    <property type="match status" value="1"/>
</dbReference>
<evidence type="ECO:0000256" key="7">
    <source>
        <dbReference type="PROSITE-ProRule" id="PRU00221"/>
    </source>
</evidence>
<dbReference type="AlphaFoldDB" id="A0A9N9SBH1"/>
<dbReference type="GO" id="GO:0061512">
    <property type="term" value="P:protein localization to cilium"/>
    <property type="evidence" value="ECO:0007669"/>
    <property type="project" value="TreeGrafter"/>
</dbReference>
<dbReference type="GO" id="GO:0035721">
    <property type="term" value="P:intraciliary retrograde transport"/>
    <property type="evidence" value="ECO:0007669"/>
    <property type="project" value="TreeGrafter"/>
</dbReference>
<protein>
    <recommendedName>
        <fullName evidence="2">Intraflagellar transport protein 122 homolog</fullName>
    </recommendedName>
</protein>
<dbReference type="OrthoDB" id="10255582at2759"/>
<dbReference type="InterPro" id="IPR001680">
    <property type="entry name" value="WD40_rpt"/>
</dbReference>
<name>A0A9N9SBH1_PHACE</name>
<keyword evidence="4" id="KW-0677">Repeat</keyword>
<dbReference type="Gene3D" id="2.130.10.10">
    <property type="entry name" value="YVTN repeat-like/Quinoprotein amine dehydrogenase"/>
    <property type="match status" value="2"/>
</dbReference>
<feature type="domain" description="IFT122 first beta-propeller" evidence="9">
    <location>
        <begin position="15"/>
        <end position="190"/>
    </location>
</feature>
<dbReference type="GO" id="GO:0030991">
    <property type="term" value="C:intraciliary transport particle A"/>
    <property type="evidence" value="ECO:0007669"/>
    <property type="project" value="TreeGrafter"/>
</dbReference>
<dbReference type="GO" id="GO:0097730">
    <property type="term" value="C:non-motile cilium"/>
    <property type="evidence" value="ECO:0007669"/>
    <property type="project" value="TreeGrafter"/>
</dbReference>
<comment type="subcellular location">
    <subcellularLocation>
        <location evidence="1">Cell projection</location>
        <location evidence="1">Cilium</location>
    </subcellularLocation>
</comment>
<dbReference type="InterPro" id="IPR036322">
    <property type="entry name" value="WD40_repeat_dom_sf"/>
</dbReference>
<evidence type="ECO:0000313" key="11">
    <source>
        <dbReference type="Proteomes" id="UP001153737"/>
    </source>
</evidence>
<organism evidence="10 11">
    <name type="scientific">Phaedon cochleariae</name>
    <name type="common">Mustard beetle</name>
    <dbReference type="NCBI Taxonomy" id="80249"/>
    <lineage>
        <taxon>Eukaryota</taxon>
        <taxon>Metazoa</taxon>
        <taxon>Ecdysozoa</taxon>
        <taxon>Arthropoda</taxon>
        <taxon>Hexapoda</taxon>
        <taxon>Insecta</taxon>
        <taxon>Pterygota</taxon>
        <taxon>Neoptera</taxon>
        <taxon>Endopterygota</taxon>
        <taxon>Coleoptera</taxon>
        <taxon>Polyphaga</taxon>
        <taxon>Cucujiformia</taxon>
        <taxon>Chrysomeloidea</taxon>
        <taxon>Chrysomelidae</taxon>
        <taxon>Chrysomelinae</taxon>
        <taxon>Chrysomelini</taxon>
        <taxon>Phaedon</taxon>
    </lineage>
</organism>
<evidence type="ECO:0000313" key="10">
    <source>
        <dbReference type="EMBL" id="CAG9816235.1"/>
    </source>
</evidence>
<evidence type="ECO:0000256" key="4">
    <source>
        <dbReference type="ARBA" id="ARBA00022737"/>
    </source>
</evidence>
<accession>A0A9N9SBH1</accession>
<feature type="domain" description="IFT122 first beta-propeller" evidence="9">
    <location>
        <begin position="191"/>
        <end position="283"/>
    </location>
</feature>
<dbReference type="SUPFAM" id="SSF50978">
    <property type="entry name" value="WD40 repeat-like"/>
    <property type="match status" value="2"/>
</dbReference>
<keyword evidence="11" id="KW-1185">Reference proteome</keyword>
<sequence length="447" mass="50233">MRSIPKWVDKVQDSEKQGQSIYDLCFNPEGTQLIVAGGNHVLVYNTNDGSLIQLLKGHKDKVHSVCYAKNGEKFASGSADKNVIIWSNKLEGLLKYSHGDSVQCLAFNPLSHQLASCALSDFAFWSTEQKAVQKHKINVRINSCSWTNDGQYLALGLNNGVISIRNKLGEEKGKIERPNGPSIWALNWNTNKEDQTDTLCVTDWGKTLSFYTLGGKMIGKERNIGYEALRVRYFPHGDFILTGGLNMACTMYTKDGIKLGVIGDIQNSWVWCCEAHPNGNFVVQLPERVVIYELYSKDANDMHYRAKEKITQTLDCNLLVVCSEHIVICQEKTLQSMFFAGEKEKEWNFDSPIRCLDLSQRKEKLAVVDDTGLCQIFNARTEELFFQEMNANSVAFNNLYEDMLAFSGNSNLSIKVMDFPAHVQKLNGFVVGLTGSKVIQKTNTMIS</sequence>
<dbReference type="Pfam" id="PF23381">
    <property type="entry name" value="Beta-prop_IFT122_1st"/>
    <property type="match status" value="2"/>
</dbReference>
<dbReference type="GO" id="GO:1905515">
    <property type="term" value="P:non-motile cilium assembly"/>
    <property type="evidence" value="ECO:0007669"/>
    <property type="project" value="TreeGrafter"/>
</dbReference>
<evidence type="ECO:0000256" key="1">
    <source>
        <dbReference type="ARBA" id="ARBA00004138"/>
    </source>
</evidence>
<reference evidence="10" key="2">
    <citation type="submission" date="2022-10" db="EMBL/GenBank/DDBJ databases">
        <authorList>
            <consortium name="ENA_rothamsted_submissions"/>
            <consortium name="culmorum"/>
            <person name="King R."/>
        </authorList>
    </citation>
    <scope>NUCLEOTIDE SEQUENCE</scope>
</reference>
<dbReference type="Proteomes" id="UP001153737">
    <property type="component" value="Chromosome 13"/>
</dbReference>
<evidence type="ECO:0000256" key="3">
    <source>
        <dbReference type="ARBA" id="ARBA00022574"/>
    </source>
</evidence>
<proteinExistence type="predicted"/>
<dbReference type="InterPro" id="IPR056152">
    <property type="entry name" value="Beta-prop_IFT122_2nd"/>
</dbReference>
<dbReference type="EMBL" id="OU896719">
    <property type="protein sequence ID" value="CAG9816235.1"/>
    <property type="molecule type" value="Genomic_DNA"/>
</dbReference>
<keyword evidence="5" id="KW-0969">Cilium</keyword>
<dbReference type="InterPro" id="IPR056153">
    <property type="entry name" value="Beta-prop_IFT122_1st"/>
</dbReference>
<evidence type="ECO:0000259" key="9">
    <source>
        <dbReference type="Pfam" id="PF23381"/>
    </source>
</evidence>
<gene>
    <name evidence="10" type="ORF">PHAECO_LOCUS3513</name>
</gene>
<dbReference type="PANTHER" id="PTHR12764">
    <property type="entry name" value="WD REPEAT DOMAIN-RELATED"/>
    <property type="match status" value="1"/>
</dbReference>
<dbReference type="SMART" id="SM00320">
    <property type="entry name" value="WD40"/>
    <property type="match status" value="5"/>
</dbReference>
<dbReference type="PANTHER" id="PTHR12764:SF4">
    <property type="entry name" value="INTRAFLAGELLAR TRANSPORT PROTEIN 122 HOMOLOG"/>
    <property type="match status" value="1"/>
</dbReference>
<dbReference type="PROSITE" id="PS50294">
    <property type="entry name" value="WD_REPEATS_REGION"/>
    <property type="match status" value="1"/>
</dbReference>
<keyword evidence="3 7" id="KW-0853">WD repeat</keyword>
<feature type="domain" description="IFT122 second beta-propeller" evidence="8">
    <location>
        <begin position="352"/>
        <end position="439"/>
    </location>
</feature>
<reference evidence="10" key="1">
    <citation type="submission" date="2022-01" db="EMBL/GenBank/DDBJ databases">
        <authorList>
            <person name="King R."/>
        </authorList>
    </citation>
    <scope>NUCLEOTIDE SEQUENCE</scope>
</reference>
<keyword evidence="6" id="KW-0966">Cell projection</keyword>
<evidence type="ECO:0000256" key="6">
    <source>
        <dbReference type="ARBA" id="ARBA00023273"/>
    </source>
</evidence>
<evidence type="ECO:0000256" key="2">
    <source>
        <dbReference type="ARBA" id="ARBA00019442"/>
    </source>
</evidence>
<feature type="repeat" description="WD" evidence="7">
    <location>
        <begin position="55"/>
        <end position="87"/>
    </location>
</feature>
<evidence type="ECO:0000259" key="8">
    <source>
        <dbReference type="Pfam" id="PF23377"/>
    </source>
</evidence>
<dbReference type="InterPro" id="IPR039857">
    <property type="entry name" value="Ift122/121"/>
</dbReference>
<dbReference type="InterPro" id="IPR015943">
    <property type="entry name" value="WD40/YVTN_repeat-like_dom_sf"/>
</dbReference>
<evidence type="ECO:0000256" key="5">
    <source>
        <dbReference type="ARBA" id="ARBA00023069"/>
    </source>
</evidence>